<accession>A0A1V9G0A2</accession>
<keyword evidence="1" id="KW-0732">Signal</keyword>
<organism evidence="2 3">
    <name type="scientific">Niastella vici</name>
    <dbReference type="NCBI Taxonomy" id="1703345"/>
    <lineage>
        <taxon>Bacteria</taxon>
        <taxon>Pseudomonadati</taxon>
        <taxon>Bacteroidota</taxon>
        <taxon>Chitinophagia</taxon>
        <taxon>Chitinophagales</taxon>
        <taxon>Chitinophagaceae</taxon>
        <taxon>Niastella</taxon>
    </lineage>
</organism>
<gene>
    <name evidence="2" type="ORF">A3860_21835</name>
</gene>
<evidence type="ECO:0000313" key="2">
    <source>
        <dbReference type="EMBL" id="OQP64055.1"/>
    </source>
</evidence>
<comment type="caution">
    <text evidence="2">The sequence shown here is derived from an EMBL/GenBank/DDBJ whole genome shotgun (WGS) entry which is preliminary data.</text>
</comment>
<evidence type="ECO:0000256" key="1">
    <source>
        <dbReference type="SAM" id="SignalP"/>
    </source>
</evidence>
<dbReference type="AlphaFoldDB" id="A0A1V9G0A2"/>
<dbReference type="InterPro" id="IPR013783">
    <property type="entry name" value="Ig-like_fold"/>
</dbReference>
<dbReference type="Gene3D" id="2.60.40.10">
    <property type="entry name" value="Immunoglobulins"/>
    <property type="match status" value="1"/>
</dbReference>
<dbReference type="STRING" id="1703345.A3860_21835"/>
<feature type="signal peptide" evidence="1">
    <location>
        <begin position="1"/>
        <end position="21"/>
    </location>
</feature>
<reference evidence="2 3" key="1">
    <citation type="submission" date="2016-03" db="EMBL/GenBank/DDBJ databases">
        <title>Niastella vici sp. nov., isolated from farmland soil.</title>
        <authorList>
            <person name="Chen L."/>
            <person name="Wang D."/>
            <person name="Yang S."/>
            <person name="Wang G."/>
        </authorList>
    </citation>
    <scope>NUCLEOTIDE SEQUENCE [LARGE SCALE GENOMIC DNA]</scope>
    <source>
        <strain evidence="2 3">DJ57</strain>
    </source>
</reference>
<keyword evidence="3" id="KW-1185">Reference proteome</keyword>
<proteinExistence type="predicted"/>
<evidence type="ECO:0000313" key="3">
    <source>
        <dbReference type="Proteomes" id="UP000192796"/>
    </source>
</evidence>
<name>A0A1V9G0A2_9BACT</name>
<protein>
    <recommendedName>
        <fullName evidence="4">Ig-like domain-containing protein</fullName>
    </recommendedName>
</protein>
<feature type="chain" id="PRO_5010710534" description="Ig-like domain-containing protein" evidence="1">
    <location>
        <begin position="22"/>
        <end position="651"/>
    </location>
</feature>
<evidence type="ECO:0008006" key="4">
    <source>
        <dbReference type="Google" id="ProtNLM"/>
    </source>
</evidence>
<sequence>MKPWIIILFLFMLHLSSFCQLNTGGFHAGFGVDADTRAGYLKYGPTTGTISSDDWFSSPTASGTNVIDTSNASTYRTRLQAGNNISFVKRMSVPLYTNVSGRIWLDAIYTRDYITGNTDSTTFTGGGKNGDDPANWHGIASSIPDKTDLIDVFGHMRRNGINVHDSLWFFTGVSTVGTSGSRYFDIELYKNHITYNSTTGNFTTGGPNAGHTAWLFDAAGNITQTGDMIVAVSYSSGAPTVEVRIWTSKTTYNTITPSLFNFGSSFDGSTTSYGYASIVSKSGTTAFGSGIANLSATPAADTTYATPWGSNNTSGWSAQYNSLQFIEVGLNLTRIGIDPALYSSVLSSGACGSSFASIFFKSRSSASFTSNLQDFAGPFDFLQTPVLDYSLTGPSLSCATTTGTINVTNNTTAGYYTFSTTNGTITGTSSNSAQLSKAGTYFVQAAVAQGCPVTRTDTVTVATDTFPPVASFYASVTADLAHFVLHGGNASASNYATPFGGSQGLLWNWSGPKGFTSSTQTPTTDTSSGLYQLTVTEIRNGCTATASNYISLAVLVKGNPVLSDPRNTTTLSCRLTNNGLPGNTHLVVNTPTTNNATLVIHDATGAVVYNRNLILQKGRNDIALSSRLRNQLHVVTLYINNQLTFIKKAIL</sequence>
<dbReference type="EMBL" id="LVYD01000043">
    <property type="protein sequence ID" value="OQP64055.1"/>
    <property type="molecule type" value="Genomic_DNA"/>
</dbReference>
<dbReference type="Proteomes" id="UP000192796">
    <property type="component" value="Unassembled WGS sequence"/>
</dbReference>